<organism evidence="1">
    <name type="scientific">marine sediment metagenome</name>
    <dbReference type="NCBI Taxonomy" id="412755"/>
    <lineage>
        <taxon>unclassified sequences</taxon>
        <taxon>metagenomes</taxon>
        <taxon>ecological metagenomes</taxon>
    </lineage>
</organism>
<sequence>MRKHLKYTFLICTITLFIGGCSSDNGSVFDTPIPDNTGGEDGGDETEEPEVATIVFNEAVPSSNITTASASGEAGSTVTGRVIFTSDATTQRRMYITQNYLGQGEMPFSSFDLVSDDLTKALKADGSIDLDGATKKEIDFSFPLPVPDIENGEIVYSFWTTTGKGDFRDSEKRLALGVGQITVTIGTGANPAAAVREFTDIKLFAPAQDGTTESFFSLLNETVYRINVGPEFRAFWDFGYYYGASGDSAGDNASFASTEQYDESFGFAVDGLEPGADEENSETETLNQMFFANSTTIDAAAFDAITLNGELNFIASSDAQKITNLNVGDVVEFVDNYGKKGLIKITAIEPGFNNNDFIEFNVKIQP</sequence>
<dbReference type="EMBL" id="LAZR01000021">
    <property type="protein sequence ID" value="KKO04784.1"/>
    <property type="molecule type" value="Genomic_DNA"/>
</dbReference>
<evidence type="ECO:0000313" key="1">
    <source>
        <dbReference type="EMBL" id="KKO04784.1"/>
    </source>
</evidence>
<protein>
    <submittedName>
        <fullName evidence="1">Uncharacterized protein</fullName>
    </submittedName>
</protein>
<proteinExistence type="predicted"/>
<gene>
    <name evidence="1" type="ORF">LCGC14_0080950</name>
</gene>
<comment type="caution">
    <text evidence="1">The sequence shown here is derived from an EMBL/GenBank/DDBJ whole genome shotgun (WGS) entry which is preliminary data.</text>
</comment>
<reference evidence="1" key="1">
    <citation type="journal article" date="2015" name="Nature">
        <title>Complex archaea that bridge the gap between prokaryotes and eukaryotes.</title>
        <authorList>
            <person name="Spang A."/>
            <person name="Saw J.H."/>
            <person name="Jorgensen S.L."/>
            <person name="Zaremba-Niedzwiedzka K."/>
            <person name="Martijn J."/>
            <person name="Lind A.E."/>
            <person name="van Eijk R."/>
            <person name="Schleper C."/>
            <person name="Guy L."/>
            <person name="Ettema T.J."/>
        </authorList>
    </citation>
    <scope>NUCLEOTIDE SEQUENCE</scope>
</reference>
<dbReference type="AlphaFoldDB" id="A0A0F9YJT7"/>
<name>A0A0F9YJT7_9ZZZZ</name>
<accession>A0A0F9YJT7</accession>
<dbReference type="PROSITE" id="PS51257">
    <property type="entry name" value="PROKAR_LIPOPROTEIN"/>
    <property type="match status" value="1"/>
</dbReference>